<dbReference type="AlphaFoldDB" id="A0A652YXJ0"/>
<evidence type="ECO:0000313" key="1">
    <source>
        <dbReference type="EMBL" id="TYQ08399.1"/>
    </source>
</evidence>
<organism evidence="1">
    <name type="scientific">Nocardia globerula</name>
    <dbReference type="NCBI Taxonomy" id="1818"/>
    <lineage>
        <taxon>Bacteria</taxon>
        <taxon>Bacillati</taxon>
        <taxon>Actinomycetota</taxon>
        <taxon>Actinomycetes</taxon>
        <taxon>Mycobacteriales</taxon>
        <taxon>Nocardiaceae</taxon>
        <taxon>Nocardia</taxon>
    </lineage>
</organism>
<sequence>MPRSLRTLLNRPITARGRHLGQERIAARTTAYVYGNILALAALIPVTQSQESLGVAIVIGTALSTYIAHTFAEGVGESIRNDRELTTAERIEALRDSVPILTSAVVPIVILATAWFNLLEPRTAQLIAEFVLVLRIGSTSYVISYLRGEKVGTATHVAAFGLAAVATLIVAIKIVLTH</sequence>
<comment type="caution">
    <text evidence="1">The sequence shown here is derived from an EMBL/GenBank/DDBJ whole genome shotgun (WGS) entry which is preliminary data.</text>
</comment>
<name>A0A652YXJ0_NOCGL</name>
<reference evidence="1" key="1">
    <citation type="submission" date="2019-07" db="EMBL/GenBank/DDBJ databases">
        <title>Genomic Encyclopedia of Type Strains, Phase IV (KMG-IV): sequencing the most valuable type-strain genomes for metagenomic binning, comparative biology and taxonomic classification.</title>
        <authorList>
            <person name="Goeker M."/>
        </authorList>
    </citation>
    <scope>NUCLEOTIDE SEQUENCE</scope>
    <source>
        <strain evidence="1">DSM 44596</strain>
    </source>
</reference>
<gene>
    <name evidence="1" type="ORF">FNL38_101771</name>
</gene>
<dbReference type="EMBL" id="VNIQ01000001">
    <property type="protein sequence ID" value="TYQ08399.1"/>
    <property type="molecule type" value="Genomic_DNA"/>
</dbReference>
<proteinExistence type="predicted"/>
<protein>
    <submittedName>
        <fullName evidence="1">Uncharacterized protein</fullName>
    </submittedName>
</protein>
<accession>A0A652YXJ0</accession>